<proteinExistence type="predicted"/>
<evidence type="ECO:0000313" key="2">
    <source>
        <dbReference type="EMBL" id="NEU69318.1"/>
    </source>
</evidence>
<evidence type="ECO:0000256" key="1">
    <source>
        <dbReference type="SAM" id="SignalP"/>
    </source>
</evidence>
<dbReference type="AlphaFoldDB" id="A0A6M0IM21"/>
<sequence length="501" mass="55781">MKQFFLIISMVTGSLSATAQIDSLPLSAHRVTVLDIDLSGMSASGGRIPFWLQANQFGVIPANSPAGSFSVGLSERFRLSNKHPQRFISYAVQAVGNAAQSSAVLLPQAYISLDLSHFSLWVGRRKERIGLGDSTLSSGFYSWSGNALPLTKIQIGTNDFTPLGFTGNVVSVHAFFAHGWFANSDSIQQSYLHQKALYVRIGRPNWRIRLTGGILHNAQWGGHSAYLPDLVARNGQLPNSFNDYLYVVTTQQPDELESTSHTAFDGINRFGNHLGSIDVGAEIKLGQWQTMGYYQHPFEDKSGVAFANFPDGLYGFRMQRQPTARSGFQLQHLLFEYMNTMDQSGPMSSTGNHYDGRDDYFNNYQYMNGWVQKGRVIGNPFLTRRQDLRPELQNAKPNLSIYNKWAIANNRVQVVYVGASGSFSSGVRLQTQLSYSHNYGTFRTPFDEPVSQFSGVCWVIWPLKWLGGSELKTAVAVDQGQLLNNSVGGRISIRKVWRSVK</sequence>
<evidence type="ECO:0000313" key="3">
    <source>
        <dbReference type="Proteomes" id="UP000477386"/>
    </source>
</evidence>
<reference evidence="2 3" key="1">
    <citation type="submission" date="2020-02" db="EMBL/GenBank/DDBJ databases">
        <title>Draft genome sequence of two Spirosoma agri KCTC 52727 and Spirosoma terrae KCTC 52035.</title>
        <authorList>
            <person name="Rojas J."/>
            <person name="Ambika Manirajan B."/>
            <person name="Ratering S."/>
            <person name="Suarez C."/>
            <person name="Schnell S."/>
        </authorList>
    </citation>
    <scope>NUCLEOTIDE SEQUENCE [LARGE SCALE GENOMIC DNA]</scope>
    <source>
        <strain evidence="2 3">KCTC 52727</strain>
    </source>
</reference>
<feature type="chain" id="PRO_5026991062" evidence="1">
    <location>
        <begin position="20"/>
        <end position="501"/>
    </location>
</feature>
<organism evidence="2 3">
    <name type="scientific">Spirosoma agri</name>
    <dbReference type="NCBI Taxonomy" id="1987381"/>
    <lineage>
        <taxon>Bacteria</taxon>
        <taxon>Pseudomonadati</taxon>
        <taxon>Bacteroidota</taxon>
        <taxon>Cytophagia</taxon>
        <taxon>Cytophagales</taxon>
        <taxon>Cytophagaceae</taxon>
        <taxon>Spirosoma</taxon>
    </lineage>
</organism>
<dbReference type="Proteomes" id="UP000477386">
    <property type="component" value="Unassembled WGS sequence"/>
</dbReference>
<gene>
    <name evidence="2" type="ORF">GK091_20695</name>
</gene>
<accession>A0A6M0IM21</accession>
<protein>
    <submittedName>
        <fullName evidence="2">Capsule assembly Wzi family protein</fullName>
    </submittedName>
</protein>
<dbReference type="Gene3D" id="2.40.160.130">
    <property type="entry name" value="Capsule assembly protein Wzi"/>
    <property type="match status" value="1"/>
</dbReference>
<dbReference type="EMBL" id="JAAGNZ010000002">
    <property type="protein sequence ID" value="NEU69318.1"/>
    <property type="molecule type" value="Genomic_DNA"/>
</dbReference>
<comment type="caution">
    <text evidence="2">The sequence shown here is derived from an EMBL/GenBank/DDBJ whole genome shotgun (WGS) entry which is preliminary data.</text>
</comment>
<dbReference type="InterPro" id="IPR038636">
    <property type="entry name" value="Wzi_sf"/>
</dbReference>
<name>A0A6M0IM21_9BACT</name>
<keyword evidence="3" id="KW-1185">Reference proteome</keyword>
<keyword evidence="1" id="KW-0732">Signal</keyword>
<dbReference type="RefSeq" id="WP_164041782.1">
    <property type="nucleotide sequence ID" value="NZ_JAAGNZ010000002.1"/>
</dbReference>
<feature type="signal peptide" evidence="1">
    <location>
        <begin position="1"/>
        <end position="19"/>
    </location>
</feature>